<proteinExistence type="predicted"/>
<dbReference type="Proteomes" id="UP000179233">
    <property type="component" value="Unassembled WGS sequence"/>
</dbReference>
<name>A0A1G1VSP5_9BACT</name>
<keyword evidence="1" id="KW-0812">Transmembrane</keyword>
<accession>A0A1G1VSP5</accession>
<dbReference type="InterPro" id="IPR044016">
    <property type="entry name" value="Big_13"/>
</dbReference>
<sequence length="244" mass="26122">MARTRFHYRSRLSRKEGQRYARQTFIFSFLTLLLIAVLLFWGIPSLVKLAVFLGDLRSSSQPVSSEDAVPPPVPILRPSAPATNSATLRISGFSEDGTTVVLSINGSDTHEVLVEANGEFLFDSVSLQPGENTISARSVDKAGNASRSSADVRVIYDNALPSLTVDSPQDRASFVGSSEKVLRVSGTSESDSVVRINGLFAILSTEGGFSSSLTLSPGDNTITVTASDRAGNETVVTRTVSYEE</sequence>
<evidence type="ECO:0000259" key="2">
    <source>
        <dbReference type="Pfam" id="PF19077"/>
    </source>
</evidence>
<dbReference type="AlphaFoldDB" id="A0A1G1VSP5"/>
<dbReference type="Pfam" id="PF19077">
    <property type="entry name" value="Big_13"/>
    <property type="match status" value="1"/>
</dbReference>
<evidence type="ECO:0000313" key="3">
    <source>
        <dbReference type="EMBL" id="OGY18412.1"/>
    </source>
</evidence>
<organism evidence="3 4">
    <name type="scientific">Candidatus Chisholmbacteria bacterium RIFCSPHIGHO2_01_FULL_52_32</name>
    <dbReference type="NCBI Taxonomy" id="1797591"/>
    <lineage>
        <taxon>Bacteria</taxon>
        <taxon>Candidatus Chisholmiibacteriota</taxon>
    </lineage>
</organism>
<dbReference type="Pfam" id="PF09136">
    <property type="entry name" value="Glucodextran_B"/>
    <property type="match status" value="1"/>
</dbReference>
<dbReference type="NCBIfam" id="NF033510">
    <property type="entry name" value="Ca_tandemer"/>
    <property type="match status" value="1"/>
</dbReference>
<evidence type="ECO:0000313" key="4">
    <source>
        <dbReference type="Proteomes" id="UP000179233"/>
    </source>
</evidence>
<dbReference type="InterPro" id="IPR013783">
    <property type="entry name" value="Ig-like_fold"/>
</dbReference>
<feature type="domain" description="Bacterial Ig-like" evidence="2">
    <location>
        <begin position="83"/>
        <end position="154"/>
    </location>
</feature>
<gene>
    <name evidence="3" type="ORF">A2786_02845</name>
</gene>
<protein>
    <recommendedName>
        <fullName evidence="2">Bacterial Ig-like domain-containing protein</fullName>
    </recommendedName>
</protein>
<evidence type="ECO:0000256" key="1">
    <source>
        <dbReference type="SAM" id="Phobius"/>
    </source>
</evidence>
<dbReference type="EMBL" id="MHCJ01000003">
    <property type="protein sequence ID" value="OGY18412.1"/>
    <property type="molecule type" value="Genomic_DNA"/>
</dbReference>
<keyword evidence="1" id="KW-1133">Transmembrane helix</keyword>
<feature type="transmembrane region" description="Helical" evidence="1">
    <location>
        <begin position="20"/>
        <end position="43"/>
    </location>
</feature>
<reference evidence="3 4" key="1">
    <citation type="journal article" date="2016" name="Nat. Commun.">
        <title>Thousands of microbial genomes shed light on interconnected biogeochemical processes in an aquifer system.</title>
        <authorList>
            <person name="Anantharaman K."/>
            <person name="Brown C.T."/>
            <person name="Hug L.A."/>
            <person name="Sharon I."/>
            <person name="Castelle C.J."/>
            <person name="Probst A.J."/>
            <person name="Thomas B.C."/>
            <person name="Singh A."/>
            <person name="Wilkins M.J."/>
            <person name="Karaoz U."/>
            <person name="Brodie E.L."/>
            <person name="Williams K.H."/>
            <person name="Hubbard S.S."/>
            <person name="Banfield J.F."/>
        </authorList>
    </citation>
    <scope>NUCLEOTIDE SEQUENCE [LARGE SCALE GENOMIC DNA]</scope>
</reference>
<dbReference type="Gene3D" id="2.60.40.10">
    <property type="entry name" value="Immunoglobulins"/>
    <property type="match status" value="2"/>
</dbReference>
<comment type="caution">
    <text evidence="3">The sequence shown here is derived from an EMBL/GenBank/DDBJ whole genome shotgun (WGS) entry which is preliminary data.</text>
</comment>
<keyword evidence="1" id="KW-0472">Membrane</keyword>